<evidence type="ECO:0000313" key="2">
    <source>
        <dbReference type="Proteomes" id="UP000321379"/>
    </source>
</evidence>
<reference evidence="1 2" key="1">
    <citation type="submission" date="2019-08" db="EMBL/GenBank/DDBJ databases">
        <title>Bacterial whole genome sequence for Glaciihabitans sp. CHu50b-6-2.</title>
        <authorList>
            <person name="Jin L."/>
        </authorList>
    </citation>
    <scope>NUCLEOTIDE SEQUENCE [LARGE SCALE GENOMIC DNA]</scope>
    <source>
        <strain evidence="1 2">CHu50b-6-2</strain>
    </source>
</reference>
<dbReference type="EMBL" id="VRMG01000004">
    <property type="protein sequence ID" value="TXN32187.1"/>
    <property type="molecule type" value="Genomic_DNA"/>
</dbReference>
<sequence>MICSGSISLAAAQTAIATDWWSAYQLYVTGTTGTAPAPVPVPVPGTGAPAVALALCKDGSYSFAAHHQGACSSHGGVAVFYR</sequence>
<proteinExistence type="predicted"/>
<gene>
    <name evidence="1" type="ORF">FVP33_02770</name>
</gene>
<dbReference type="Pfam" id="PF12587">
    <property type="entry name" value="DUF3761"/>
    <property type="match status" value="1"/>
</dbReference>
<protein>
    <submittedName>
        <fullName evidence="1">DUF3761 domain-containing protein</fullName>
    </submittedName>
</protein>
<name>A0A5C8UX56_9MICO</name>
<comment type="caution">
    <text evidence="1">The sequence shown here is derived from an EMBL/GenBank/DDBJ whole genome shotgun (WGS) entry which is preliminary data.</text>
</comment>
<dbReference type="Proteomes" id="UP000321379">
    <property type="component" value="Unassembled WGS sequence"/>
</dbReference>
<keyword evidence="2" id="KW-1185">Reference proteome</keyword>
<accession>A0A5C8UX56</accession>
<organism evidence="1 2">
    <name type="scientific">Lacisediminihabitans profunda</name>
    <dbReference type="NCBI Taxonomy" id="2594790"/>
    <lineage>
        <taxon>Bacteria</taxon>
        <taxon>Bacillati</taxon>
        <taxon>Actinomycetota</taxon>
        <taxon>Actinomycetes</taxon>
        <taxon>Micrococcales</taxon>
        <taxon>Microbacteriaceae</taxon>
        <taxon>Lacisediminihabitans</taxon>
    </lineage>
</organism>
<dbReference type="InterPro" id="IPR022236">
    <property type="entry name" value="DUF3761"/>
</dbReference>
<evidence type="ECO:0000313" key="1">
    <source>
        <dbReference type="EMBL" id="TXN32187.1"/>
    </source>
</evidence>
<dbReference type="AlphaFoldDB" id="A0A5C8UX56"/>